<evidence type="ECO:0008006" key="3">
    <source>
        <dbReference type="Google" id="ProtNLM"/>
    </source>
</evidence>
<dbReference type="PANTHER" id="PTHR30619:SF1">
    <property type="entry name" value="RECOMBINATION PROTEIN 2"/>
    <property type="match status" value="1"/>
</dbReference>
<sequence length="447" mass="49516">MATRKTAAADRPQRVTLRSYDVGFGDCFLLTFHYARFDRHVLIDFGSTRLPAGKAGGGDYLLRIARQIREDCGGRLDAVVATHRHKDHISGFAARNGDGPGAIIRDLRPKLVIQPWTEDPDAARDAEQPTRNLAPARARVARHLRMLADMNRYAGFALQAAERLQGRPLADLRDQLAFLGDDNSLANRDAVTNLMTMAPKRRYVYFGARSGLEPLLPGVTVRVLGPPTLAQTQAIARQRAVDKDQFWHAMGARADFWSKRADLAARDAAAFAPLFPEHATTRYPWDARWYRSYARREQAESLLAIVRALDDAMNNTSVILLFEAGDKRLLFPGDAQYENWMYALAQPGVRELLGGVDLYKVGHHGSLNATPKDLWDGFEKRGPAAKADRLLAFLSTREGVHGRESTRTEVPRRTLVEALGSESTLVDTRALAPDQLASVTTLSIGPA</sequence>
<dbReference type="Proteomes" id="UP000076830">
    <property type="component" value="Chromosome"/>
</dbReference>
<dbReference type="OrthoDB" id="418728at2"/>
<gene>
    <name evidence="1" type="ORF">I596_1289</name>
</gene>
<reference evidence="1 2" key="1">
    <citation type="submission" date="2016-04" db="EMBL/GenBank/DDBJ databases">
        <title>Complete genome sequence of Dokdonella koreensis DS-123T.</title>
        <authorList>
            <person name="Kim J.F."/>
            <person name="Lee H."/>
            <person name="Kwak M.-J."/>
        </authorList>
    </citation>
    <scope>NUCLEOTIDE SEQUENCE [LARGE SCALE GENOMIC DNA]</scope>
    <source>
        <strain evidence="1 2">DS-123</strain>
    </source>
</reference>
<dbReference type="InterPro" id="IPR036866">
    <property type="entry name" value="RibonucZ/Hydroxyglut_hydro"/>
</dbReference>
<dbReference type="PATRIC" id="fig|1300342.3.peg.1257"/>
<dbReference type="STRING" id="1300342.I596_1289"/>
<dbReference type="AlphaFoldDB" id="A0A160DSN8"/>
<dbReference type="InterPro" id="IPR052159">
    <property type="entry name" value="Competence_DNA_uptake"/>
</dbReference>
<dbReference type="SUPFAM" id="SSF56281">
    <property type="entry name" value="Metallo-hydrolase/oxidoreductase"/>
    <property type="match status" value="2"/>
</dbReference>
<dbReference type="PANTHER" id="PTHR30619">
    <property type="entry name" value="DNA INTERNALIZATION/COMPETENCE PROTEIN COMEC/REC2"/>
    <property type="match status" value="1"/>
</dbReference>
<evidence type="ECO:0000313" key="2">
    <source>
        <dbReference type="Proteomes" id="UP000076830"/>
    </source>
</evidence>
<accession>A0A160DSN8</accession>
<proteinExistence type="predicted"/>
<evidence type="ECO:0000313" key="1">
    <source>
        <dbReference type="EMBL" id="ANB17319.1"/>
    </source>
</evidence>
<dbReference type="RefSeq" id="WP_067645439.1">
    <property type="nucleotide sequence ID" value="NZ_CP015249.1"/>
</dbReference>
<dbReference type="Gene3D" id="3.60.15.10">
    <property type="entry name" value="Ribonuclease Z/Hydroxyacylglutathione hydrolase-like"/>
    <property type="match status" value="2"/>
</dbReference>
<keyword evidence="2" id="KW-1185">Reference proteome</keyword>
<protein>
    <recommendedName>
        <fullName evidence="3">Metallo-beta-lactamase domain-containing protein</fullName>
    </recommendedName>
</protein>
<dbReference type="EMBL" id="CP015249">
    <property type="protein sequence ID" value="ANB17319.1"/>
    <property type="molecule type" value="Genomic_DNA"/>
</dbReference>
<dbReference type="KEGG" id="dko:I596_1289"/>
<organism evidence="1 2">
    <name type="scientific">Dokdonella koreensis DS-123</name>
    <dbReference type="NCBI Taxonomy" id="1300342"/>
    <lineage>
        <taxon>Bacteria</taxon>
        <taxon>Pseudomonadati</taxon>
        <taxon>Pseudomonadota</taxon>
        <taxon>Gammaproteobacteria</taxon>
        <taxon>Lysobacterales</taxon>
        <taxon>Rhodanobacteraceae</taxon>
        <taxon>Dokdonella</taxon>
    </lineage>
</organism>
<name>A0A160DSN8_9GAMM</name>